<evidence type="ECO:0000313" key="5">
    <source>
        <dbReference type="EMBL" id="OXI30932.1"/>
    </source>
</evidence>
<feature type="domain" description="HTH araC/xylS-type" evidence="4">
    <location>
        <begin position="154"/>
        <end position="251"/>
    </location>
</feature>
<dbReference type="OrthoDB" id="3631840at2"/>
<keyword evidence="2" id="KW-0238">DNA-binding</keyword>
<dbReference type="Proteomes" id="UP000214600">
    <property type="component" value="Unassembled WGS sequence"/>
</dbReference>
<dbReference type="SUPFAM" id="SSF46689">
    <property type="entry name" value="Homeodomain-like"/>
    <property type="match status" value="1"/>
</dbReference>
<dbReference type="InterPro" id="IPR018060">
    <property type="entry name" value="HTH_AraC"/>
</dbReference>
<dbReference type="InterPro" id="IPR050204">
    <property type="entry name" value="AraC_XylS_family_regulators"/>
</dbReference>
<keyword evidence="3" id="KW-0804">Transcription</keyword>
<name>A0A228HLZ3_9BURK</name>
<dbReference type="SMART" id="SM00342">
    <property type="entry name" value="HTH_ARAC"/>
    <property type="match status" value="1"/>
</dbReference>
<dbReference type="InterPro" id="IPR009057">
    <property type="entry name" value="Homeodomain-like_sf"/>
</dbReference>
<dbReference type="PANTHER" id="PTHR46796">
    <property type="entry name" value="HTH-TYPE TRANSCRIPTIONAL ACTIVATOR RHAS-RELATED"/>
    <property type="match status" value="1"/>
</dbReference>
<dbReference type="GO" id="GO:0043565">
    <property type="term" value="F:sequence-specific DNA binding"/>
    <property type="evidence" value="ECO:0007669"/>
    <property type="project" value="InterPro"/>
</dbReference>
<proteinExistence type="predicted"/>
<gene>
    <name evidence="5" type="ORF">CFB84_43335</name>
</gene>
<dbReference type="PROSITE" id="PS01124">
    <property type="entry name" value="HTH_ARAC_FAMILY_2"/>
    <property type="match status" value="1"/>
</dbReference>
<evidence type="ECO:0000256" key="1">
    <source>
        <dbReference type="ARBA" id="ARBA00023015"/>
    </source>
</evidence>
<reference evidence="6" key="1">
    <citation type="submission" date="2017-06" db="EMBL/GenBank/DDBJ databases">
        <authorList>
            <person name="LiPuma J."/>
            <person name="Spilker T."/>
        </authorList>
    </citation>
    <scope>NUCLEOTIDE SEQUENCE [LARGE SCALE GENOMIC DNA]</scope>
    <source>
        <strain evidence="6">AU17325</strain>
    </source>
</reference>
<evidence type="ECO:0000313" key="6">
    <source>
        <dbReference type="Proteomes" id="UP000214600"/>
    </source>
</evidence>
<dbReference type="GO" id="GO:0003700">
    <property type="term" value="F:DNA-binding transcription factor activity"/>
    <property type="evidence" value="ECO:0007669"/>
    <property type="project" value="InterPro"/>
</dbReference>
<evidence type="ECO:0000259" key="4">
    <source>
        <dbReference type="PROSITE" id="PS01124"/>
    </source>
</evidence>
<evidence type="ECO:0000256" key="3">
    <source>
        <dbReference type="ARBA" id="ARBA00023163"/>
    </source>
</evidence>
<comment type="caution">
    <text evidence="5">The sequence shown here is derived from an EMBL/GenBank/DDBJ whole genome shotgun (WGS) entry which is preliminary data.</text>
</comment>
<evidence type="ECO:0000256" key="2">
    <source>
        <dbReference type="ARBA" id="ARBA00023125"/>
    </source>
</evidence>
<sequence length="287" mass="30873">MGDPVASLSISEDFATYVSPRFGSRDSTSRPSMVIVIGASDEIRLVTERGAYTGRCLLVSPNVSRSIEVNNATGLYSIQLDPASRLSQYLRRHVPGEKPVVDLSKKAEGFVLETSGAALGKPPGDPDIAAASQRVLDALFGDAVAFPATECRVQTVAGCLKARVPVRTDPRSLARLCGISESRLVHLFASVTGVSIREYLLWVKARKAVSMFASGKTLTEVAHATSFSDQAHLSRTFKRYFGLTPSFLSNPRLVRISNSATGCRAEPDCGRHCGHSSFRIADPAKLC</sequence>
<dbReference type="EMBL" id="NKFA01000050">
    <property type="protein sequence ID" value="OXI30932.1"/>
    <property type="molecule type" value="Genomic_DNA"/>
</dbReference>
<organism evidence="5 6">
    <name type="scientific">Burkholderia aenigmatica</name>
    <dbReference type="NCBI Taxonomy" id="2015348"/>
    <lineage>
        <taxon>Bacteria</taxon>
        <taxon>Pseudomonadati</taxon>
        <taxon>Pseudomonadota</taxon>
        <taxon>Betaproteobacteria</taxon>
        <taxon>Burkholderiales</taxon>
        <taxon>Burkholderiaceae</taxon>
        <taxon>Burkholderia</taxon>
        <taxon>Burkholderia cepacia complex</taxon>
    </lineage>
</organism>
<accession>A0A228HLZ3</accession>
<keyword evidence="1" id="KW-0805">Transcription regulation</keyword>
<protein>
    <submittedName>
        <fullName evidence="5">AraC family transcriptional regulator</fullName>
    </submittedName>
</protein>
<dbReference type="AlphaFoldDB" id="A0A228HLZ3"/>
<reference evidence="5 6" key="2">
    <citation type="submission" date="2017-08" db="EMBL/GenBank/DDBJ databases">
        <title>WGS of novel Burkholderia cepaca complex species.</title>
        <authorList>
            <person name="Lipuma J."/>
            <person name="Spilker T."/>
        </authorList>
    </citation>
    <scope>NUCLEOTIDE SEQUENCE [LARGE SCALE GENOMIC DNA]</scope>
    <source>
        <strain evidence="5 6">AU17325</strain>
    </source>
</reference>
<dbReference type="Gene3D" id="1.10.10.60">
    <property type="entry name" value="Homeodomain-like"/>
    <property type="match status" value="1"/>
</dbReference>
<dbReference type="Pfam" id="PF12833">
    <property type="entry name" value="HTH_18"/>
    <property type="match status" value="1"/>
</dbReference>
<dbReference type="PANTHER" id="PTHR46796:SF2">
    <property type="entry name" value="TRANSCRIPTIONAL REGULATORY PROTEIN"/>
    <property type="match status" value="1"/>
</dbReference>